<dbReference type="GeneID" id="59343568"/>
<evidence type="ECO:0000256" key="1">
    <source>
        <dbReference type="SAM" id="MobiDB-lite"/>
    </source>
</evidence>
<keyword evidence="3" id="KW-1185">Reference proteome</keyword>
<name>A0A8H6SYN0_9AGAR</name>
<accession>A0A8H6SYN0</accession>
<evidence type="ECO:0000313" key="3">
    <source>
        <dbReference type="Proteomes" id="UP000636479"/>
    </source>
</evidence>
<gene>
    <name evidence="2" type="ORF">MIND_00423700</name>
</gene>
<dbReference type="AlphaFoldDB" id="A0A8H6SYN0"/>
<organism evidence="2 3">
    <name type="scientific">Mycena indigotica</name>
    <dbReference type="NCBI Taxonomy" id="2126181"/>
    <lineage>
        <taxon>Eukaryota</taxon>
        <taxon>Fungi</taxon>
        <taxon>Dikarya</taxon>
        <taxon>Basidiomycota</taxon>
        <taxon>Agaricomycotina</taxon>
        <taxon>Agaricomycetes</taxon>
        <taxon>Agaricomycetidae</taxon>
        <taxon>Agaricales</taxon>
        <taxon>Marasmiineae</taxon>
        <taxon>Mycenaceae</taxon>
        <taxon>Mycena</taxon>
    </lineage>
</organism>
<sequence length="351" mass="38495">MSASLSTSKTSIVARTVDDPFSPAASDEAFSRLLGSRDYLLLVDAAVSHFDSQPPRPKKTRLSSVTDSDWMSTRAYEDKWPANVLVEQGTRKFCSVVCRALRAAGFHTTGRGEHEMLLAVLHDQRVLSSLLSFAGGGKDALEVVSASKMWPPWLTRPDAEDIFDCVAALLFLAQDPAVRQTCKNHIKSGLSDLLSELAIYITSLLVPKATATRREENWRAKQLALKEARVARACRRTELDELQISIEAALLAQQARDEGVRPLVSPPPPLPSNQVLEEDEQDCESDPLWVELFGPLESTRIATLGPDNSSRLSLCSIPQSQILPIAMAGDAADKENSQQGLGATRRYKQVD</sequence>
<comment type="caution">
    <text evidence="2">The sequence shown here is derived from an EMBL/GenBank/DDBJ whole genome shotgun (WGS) entry which is preliminary data.</text>
</comment>
<proteinExistence type="predicted"/>
<evidence type="ECO:0000313" key="2">
    <source>
        <dbReference type="EMBL" id="KAF7306325.1"/>
    </source>
</evidence>
<protein>
    <submittedName>
        <fullName evidence="2">Uncharacterized protein</fullName>
    </submittedName>
</protein>
<dbReference type="RefSeq" id="XP_037221344.1">
    <property type="nucleotide sequence ID" value="XM_037361052.1"/>
</dbReference>
<dbReference type="EMBL" id="JACAZF010000004">
    <property type="protein sequence ID" value="KAF7306325.1"/>
    <property type="molecule type" value="Genomic_DNA"/>
</dbReference>
<dbReference type="Proteomes" id="UP000636479">
    <property type="component" value="Unassembled WGS sequence"/>
</dbReference>
<reference evidence="2" key="1">
    <citation type="submission" date="2020-05" db="EMBL/GenBank/DDBJ databases">
        <title>Mycena genomes resolve the evolution of fungal bioluminescence.</title>
        <authorList>
            <person name="Tsai I.J."/>
        </authorList>
    </citation>
    <scope>NUCLEOTIDE SEQUENCE</scope>
    <source>
        <strain evidence="2">171206Taipei</strain>
    </source>
</reference>
<feature type="region of interest" description="Disordered" evidence="1">
    <location>
        <begin position="329"/>
        <end position="351"/>
    </location>
</feature>